<feature type="signal peptide" evidence="1">
    <location>
        <begin position="1"/>
        <end position="26"/>
    </location>
</feature>
<proteinExistence type="predicted"/>
<dbReference type="EMBL" id="GHWJ01009910">
    <property type="protein sequence ID" value="NOV42647.1"/>
    <property type="molecule type" value="Transcribed_RNA"/>
</dbReference>
<feature type="chain" id="PRO_5026916616" evidence="1">
    <location>
        <begin position="27"/>
        <end position="124"/>
    </location>
</feature>
<evidence type="ECO:0000313" key="2">
    <source>
        <dbReference type="EMBL" id="NOV42647.1"/>
    </source>
</evidence>
<protein>
    <submittedName>
        <fullName evidence="2">Putative secreted protein</fullName>
    </submittedName>
</protein>
<name>A0A6M2DCH2_RHIMP</name>
<organism evidence="2">
    <name type="scientific">Rhipicephalus microplus</name>
    <name type="common">Cattle tick</name>
    <name type="synonym">Boophilus microplus</name>
    <dbReference type="NCBI Taxonomy" id="6941"/>
    <lineage>
        <taxon>Eukaryota</taxon>
        <taxon>Metazoa</taxon>
        <taxon>Ecdysozoa</taxon>
        <taxon>Arthropoda</taxon>
        <taxon>Chelicerata</taxon>
        <taxon>Arachnida</taxon>
        <taxon>Acari</taxon>
        <taxon>Parasitiformes</taxon>
        <taxon>Ixodida</taxon>
        <taxon>Ixodoidea</taxon>
        <taxon>Ixodidae</taxon>
        <taxon>Rhipicephalinae</taxon>
        <taxon>Rhipicephalus</taxon>
        <taxon>Boophilus</taxon>
    </lineage>
</organism>
<sequence length="124" mass="14391">MLQSGQSWFSLECFFFLRVCAECVHASVKQHDCMTVCIVEETPTTDEWQGDRIETRFGWRKRWSVCLSYETCTVNVLARGCPAWPLRCCCEAWYCCTEASGYVVERKDISYRFSAVCLGDFAYE</sequence>
<keyword evidence="1" id="KW-0732">Signal</keyword>
<dbReference type="AlphaFoldDB" id="A0A6M2DCH2"/>
<evidence type="ECO:0000256" key="1">
    <source>
        <dbReference type="SAM" id="SignalP"/>
    </source>
</evidence>
<accession>A0A6M2DCH2</accession>
<reference evidence="2" key="1">
    <citation type="submission" date="2019-09" db="EMBL/GenBank/DDBJ databases">
        <title>Organ-specific transcriptomic study of the physiology of the cattle tick, Rhipicephalus microplus.</title>
        <authorList>
            <person name="Tirloni L."/>
            <person name="Braz G."/>
            <person name="Gandara A.C.P."/>
            <person name="Sabadin G.A."/>
            <person name="da Silva R.M."/>
            <person name="Guizzo M.G."/>
            <person name="Machado J.A."/>
            <person name="Costa E.P."/>
            <person name="Gomes H.F."/>
            <person name="Moraes J."/>
            <person name="Mota M.B.S."/>
            <person name="Mesquita R.D."/>
            <person name="Alvarenga P.H."/>
            <person name="Alves F."/>
            <person name="Seixas A."/>
            <person name="da Fonseca R.N."/>
            <person name="Fogaca A."/>
            <person name="Logullo C."/>
            <person name="Tanaka A."/>
            <person name="Daffre S."/>
            <person name="Termignoni C."/>
            <person name="Vaz I.S.Jr."/>
            <person name="Oliveira P.L."/>
            <person name="Ribeiro J.M."/>
        </authorList>
    </citation>
    <scope>NUCLEOTIDE SEQUENCE</scope>
    <source>
        <strain evidence="2">Porto Alegre</strain>
    </source>
</reference>